<accession>A0AAF3ET44</accession>
<evidence type="ECO:0000313" key="3">
    <source>
        <dbReference type="WBParaSite" id="MBELARI_LOCUS16786"/>
    </source>
</evidence>
<reference evidence="3" key="1">
    <citation type="submission" date="2024-02" db="UniProtKB">
        <authorList>
            <consortium name="WormBaseParasite"/>
        </authorList>
    </citation>
    <scope>IDENTIFICATION</scope>
</reference>
<protein>
    <submittedName>
        <fullName evidence="3">Uncharacterized protein</fullName>
    </submittedName>
</protein>
<dbReference type="WBParaSite" id="MBELARI_LOCUS16786">
    <property type="protein sequence ID" value="MBELARI_LOCUS16786"/>
    <property type="gene ID" value="MBELARI_LOCUS16786"/>
</dbReference>
<evidence type="ECO:0000313" key="2">
    <source>
        <dbReference type="Proteomes" id="UP000887575"/>
    </source>
</evidence>
<dbReference type="Proteomes" id="UP000887575">
    <property type="component" value="Unassembled WGS sequence"/>
</dbReference>
<proteinExistence type="predicted"/>
<name>A0AAF3ET44_9BILA</name>
<sequence length="220" mass="25283">MEIAKLKVLLASLFLLNSILGDRNEPHRTHPKDYSPNPAFVPEQARPHFKEIVFSLLLMSIRKYMVEVNCWMSCRRWLLDELNGHEKSANERFADPCECKKPLEHYGDDCTSAMLTLTMMTGTLGPNLLGMSHLEPGETRHIEMLQGKTISFSDFFLEMRRYMVTADCWEECQDDIADLNETDLSATLSWNACSCPLLAGKEDRLYYELYLIGATMCDRI</sequence>
<keyword evidence="1" id="KW-0732">Signal</keyword>
<evidence type="ECO:0000256" key="1">
    <source>
        <dbReference type="SAM" id="SignalP"/>
    </source>
</evidence>
<organism evidence="2 3">
    <name type="scientific">Mesorhabditis belari</name>
    <dbReference type="NCBI Taxonomy" id="2138241"/>
    <lineage>
        <taxon>Eukaryota</taxon>
        <taxon>Metazoa</taxon>
        <taxon>Ecdysozoa</taxon>
        <taxon>Nematoda</taxon>
        <taxon>Chromadorea</taxon>
        <taxon>Rhabditida</taxon>
        <taxon>Rhabditina</taxon>
        <taxon>Rhabditomorpha</taxon>
        <taxon>Rhabditoidea</taxon>
        <taxon>Rhabditidae</taxon>
        <taxon>Mesorhabditinae</taxon>
        <taxon>Mesorhabditis</taxon>
    </lineage>
</organism>
<keyword evidence="2" id="KW-1185">Reference proteome</keyword>
<dbReference type="AlphaFoldDB" id="A0AAF3ET44"/>
<feature type="chain" id="PRO_5042197817" evidence="1">
    <location>
        <begin position="22"/>
        <end position="220"/>
    </location>
</feature>
<feature type="signal peptide" evidence="1">
    <location>
        <begin position="1"/>
        <end position="21"/>
    </location>
</feature>